<dbReference type="RefSeq" id="WP_008041810.1">
    <property type="nucleotide sequence ID" value="NZ_CH724149.1"/>
</dbReference>
<evidence type="ECO:0000256" key="4">
    <source>
        <dbReference type="ARBA" id="ARBA00023015"/>
    </source>
</evidence>
<dbReference type="Gene3D" id="3.30.1490.190">
    <property type="match status" value="1"/>
</dbReference>
<evidence type="ECO:0000256" key="6">
    <source>
        <dbReference type="ARBA" id="ARBA00023163"/>
    </source>
</evidence>
<dbReference type="AlphaFoldDB" id="A4BAY6"/>
<dbReference type="InterPro" id="IPR036388">
    <property type="entry name" value="WH-like_DNA-bd_sf"/>
</dbReference>
<dbReference type="PANTHER" id="PTHR33202:SF6">
    <property type="entry name" value="ZINC UPTAKE REGULATION PROTEIN"/>
    <property type="match status" value="1"/>
</dbReference>
<comment type="cofactor">
    <cofactor evidence="8">
        <name>Mn(2+)</name>
        <dbReference type="ChEBI" id="CHEBI:29035"/>
    </cofactor>
    <cofactor evidence="8">
        <name>Fe(2+)</name>
        <dbReference type="ChEBI" id="CHEBI:29033"/>
    </cofactor>
    <text evidence="8">Binds 1 Mn(2+) or Fe(2+) ion per subunit.</text>
</comment>
<keyword evidence="10" id="KW-1185">Reference proteome</keyword>
<dbReference type="InterPro" id="IPR036390">
    <property type="entry name" value="WH_DNA-bd_sf"/>
</dbReference>
<organism evidence="9 10">
    <name type="scientific">Reinekea blandensis MED297</name>
    <dbReference type="NCBI Taxonomy" id="314283"/>
    <lineage>
        <taxon>Bacteria</taxon>
        <taxon>Pseudomonadati</taxon>
        <taxon>Pseudomonadota</taxon>
        <taxon>Gammaproteobacteria</taxon>
        <taxon>Oceanospirillales</taxon>
        <taxon>Saccharospirillaceae</taxon>
        <taxon>Reinekea</taxon>
    </lineage>
</organism>
<dbReference type="GO" id="GO:1900376">
    <property type="term" value="P:regulation of secondary metabolite biosynthetic process"/>
    <property type="evidence" value="ECO:0007669"/>
    <property type="project" value="TreeGrafter"/>
</dbReference>
<dbReference type="Gene3D" id="1.10.10.10">
    <property type="entry name" value="Winged helix-like DNA-binding domain superfamily/Winged helix DNA-binding domain"/>
    <property type="match status" value="1"/>
</dbReference>
<feature type="binding site" evidence="7">
    <location>
        <position position="156"/>
    </location>
    <ligand>
        <name>Zn(2+)</name>
        <dbReference type="ChEBI" id="CHEBI:29105"/>
    </ligand>
</feature>
<name>A4BAY6_9GAMM</name>
<dbReference type="GO" id="GO:0003700">
    <property type="term" value="F:DNA-binding transcription factor activity"/>
    <property type="evidence" value="ECO:0007669"/>
    <property type="project" value="InterPro"/>
</dbReference>
<keyword evidence="5" id="KW-0238">DNA-binding</keyword>
<dbReference type="GO" id="GO:0005829">
    <property type="term" value="C:cytosol"/>
    <property type="evidence" value="ECO:0007669"/>
    <property type="project" value="TreeGrafter"/>
</dbReference>
<dbReference type="Proteomes" id="UP000005953">
    <property type="component" value="Unassembled WGS sequence"/>
</dbReference>
<evidence type="ECO:0000256" key="8">
    <source>
        <dbReference type="PIRSR" id="PIRSR602481-2"/>
    </source>
</evidence>
<evidence type="ECO:0000256" key="2">
    <source>
        <dbReference type="ARBA" id="ARBA00022491"/>
    </source>
</evidence>
<comment type="caution">
    <text evidence="9">The sequence shown here is derived from an EMBL/GenBank/DDBJ whole genome shotgun (WGS) entry which is preliminary data.</text>
</comment>
<evidence type="ECO:0000256" key="1">
    <source>
        <dbReference type="ARBA" id="ARBA00007957"/>
    </source>
</evidence>
<dbReference type="OrthoDB" id="9801127at2"/>
<feature type="binding site" evidence="7">
    <location>
        <position position="153"/>
    </location>
    <ligand>
        <name>Zn(2+)</name>
        <dbReference type="ChEBI" id="CHEBI:29105"/>
    </ligand>
</feature>
<keyword evidence="6" id="KW-0804">Transcription</keyword>
<sequence length="161" mass="18252">MSIPSASSRPDIHKDVRVAEHQCQVSGRRLTIKRRQLLVILLEQEKAVSAYELIDCYYQKHHERLPPTSIYRMLEFLEQEQLAHKLKLANKYVACAHIAGCGSHHAPQFLICSHCYRVKEVILSDTAMADLKAVSAAAGFKMEAPQLEISCVCFDCQSKLR</sequence>
<dbReference type="Pfam" id="PF01475">
    <property type="entry name" value="FUR"/>
    <property type="match status" value="1"/>
</dbReference>
<dbReference type="PANTHER" id="PTHR33202">
    <property type="entry name" value="ZINC UPTAKE REGULATION PROTEIN"/>
    <property type="match status" value="1"/>
</dbReference>
<gene>
    <name evidence="9" type="ORF">MED297_11305</name>
</gene>
<dbReference type="STRING" id="314283.MED297_11305"/>
<dbReference type="InterPro" id="IPR002481">
    <property type="entry name" value="FUR"/>
</dbReference>
<feature type="binding site" evidence="7">
    <location>
        <position position="115"/>
    </location>
    <ligand>
        <name>Zn(2+)</name>
        <dbReference type="ChEBI" id="CHEBI:29105"/>
    </ligand>
</feature>
<dbReference type="SUPFAM" id="SSF46785">
    <property type="entry name" value="Winged helix' DNA-binding domain"/>
    <property type="match status" value="1"/>
</dbReference>
<reference evidence="9 10" key="1">
    <citation type="submission" date="2006-02" db="EMBL/GenBank/DDBJ databases">
        <authorList>
            <person name="Pinhassi J."/>
            <person name="Pedros-Alio C."/>
            <person name="Ferriera S."/>
            <person name="Johnson J."/>
            <person name="Kravitz S."/>
            <person name="Halpern A."/>
            <person name="Remington K."/>
            <person name="Beeson K."/>
            <person name="Tran B."/>
            <person name="Rogers Y.-H."/>
            <person name="Friedman R."/>
            <person name="Venter J.C."/>
        </authorList>
    </citation>
    <scope>NUCLEOTIDE SEQUENCE [LARGE SCALE GENOMIC DNA]</scope>
    <source>
        <strain evidence="9 10">MED297</strain>
    </source>
</reference>
<dbReference type="GO" id="GO:0008270">
    <property type="term" value="F:zinc ion binding"/>
    <property type="evidence" value="ECO:0007669"/>
    <property type="project" value="TreeGrafter"/>
</dbReference>
<comment type="cofactor">
    <cofactor evidence="7">
        <name>Zn(2+)</name>
        <dbReference type="ChEBI" id="CHEBI:29105"/>
    </cofactor>
    <text evidence="7">Binds 1 zinc ion per subunit.</text>
</comment>
<dbReference type="GO" id="GO:0000976">
    <property type="term" value="F:transcription cis-regulatory region binding"/>
    <property type="evidence" value="ECO:0007669"/>
    <property type="project" value="TreeGrafter"/>
</dbReference>
<feature type="binding site" evidence="8">
    <location>
        <position position="104"/>
    </location>
    <ligand>
        <name>Fe cation</name>
        <dbReference type="ChEBI" id="CHEBI:24875"/>
    </ligand>
</feature>
<protein>
    <submittedName>
        <fullName evidence="9">Fe2+/Zn2+ uptake regulation protein</fullName>
    </submittedName>
</protein>
<evidence type="ECO:0000313" key="9">
    <source>
        <dbReference type="EMBL" id="EAR10599.1"/>
    </source>
</evidence>
<feature type="binding site" evidence="7">
    <location>
        <position position="112"/>
    </location>
    <ligand>
        <name>Zn(2+)</name>
        <dbReference type="ChEBI" id="CHEBI:29105"/>
    </ligand>
</feature>
<dbReference type="HOGENOM" id="CLU_096072_2_1_6"/>
<keyword evidence="7" id="KW-0479">Metal-binding</keyword>
<keyword evidence="8" id="KW-0408">Iron</keyword>
<keyword evidence="4" id="KW-0805">Transcription regulation</keyword>
<evidence type="ECO:0000256" key="3">
    <source>
        <dbReference type="ARBA" id="ARBA00022833"/>
    </source>
</evidence>
<evidence type="ECO:0000256" key="5">
    <source>
        <dbReference type="ARBA" id="ARBA00023125"/>
    </source>
</evidence>
<keyword evidence="2" id="KW-0678">Repressor</keyword>
<proteinExistence type="inferred from homology"/>
<dbReference type="EMBL" id="AAOE01000003">
    <property type="protein sequence ID" value="EAR10599.1"/>
    <property type="molecule type" value="Genomic_DNA"/>
</dbReference>
<comment type="similarity">
    <text evidence="1">Belongs to the Fur family.</text>
</comment>
<dbReference type="GO" id="GO:0045892">
    <property type="term" value="P:negative regulation of DNA-templated transcription"/>
    <property type="evidence" value="ECO:0007669"/>
    <property type="project" value="TreeGrafter"/>
</dbReference>
<keyword evidence="3 7" id="KW-0862">Zinc</keyword>
<dbReference type="InterPro" id="IPR043135">
    <property type="entry name" value="Fur_C"/>
</dbReference>
<evidence type="ECO:0000313" key="10">
    <source>
        <dbReference type="Proteomes" id="UP000005953"/>
    </source>
</evidence>
<accession>A4BAY6</accession>
<evidence type="ECO:0000256" key="7">
    <source>
        <dbReference type="PIRSR" id="PIRSR602481-1"/>
    </source>
</evidence>